<dbReference type="Pfam" id="PF07238">
    <property type="entry name" value="PilZ"/>
    <property type="match status" value="1"/>
</dbReference>
<evidence type="ECO:0000313" key="3">
    <source>
        <dbReference type="Proteomes" id="UP000230859"/>
    </source>
</evidence>
<evidence type="ECO:0000313" key="2">
    <source>
        <dbReference type="EMBL" id="PIQ86959.1"/>
    </source>
</evidence>
<dbReference type="InterPro" id="IPR009875">
    <property type="entry name" value="PilZ_domain"/>
</dbReference>
<evidence type="ECO:0000259" key="1">
    <source>
        <dbReference type="Pfam" id="PF07238"/>
    </source>
</evidence>
<organism evidence="2 3">
    <name type="scientific">Candidatus Abzuiibacterium crystallinum</name>
    <dbReference type="NCBI Taxonomy" id="1974748"/>
    <lineage>
        <taxon>Bacteria</taxon>
        <taxon>Pseudomonadati</taxon>
        <taxon>Candidatus Omnitrophota</taxon>
        <taxon>Candidatus Abzuiibacterium</taxon>
    </lineage>
</organism>
<accession>A0A2H0LR98</accession>
<reference evidence="2 3" key="1">
    <citation type="submission" date="2017-09" db="EMBL/GenBank/DDBJ databases">
        <title>Depth-based differentiation of microbial function through sediment-hosted aquifers and enrichment of novel symbionts in the deep terrestrial subsurface.</title>
        <authorList>
            <person name="Probst A.J."/>
            <person name="Ladd B."/>
            <person name="Jarett J.K."/>
            <person name="Geller-Mcgrath D.E."/>
            <person name="Sieber C.M."/>
            <person name="Emerson J.B."/>
            <person name="Anantharaman K."/>
            <person name="Thomas B.C."/>
            <person name="Malmstrom R."/>
            <person name="Stieglmeier M."/>
            <person name="Klingl A."/>
            <person name="Woyke T."/>
            <person name="Ryan C.M."/>
            <person name="Banfield J.F."/>
        </authorList>
    </citation>
    <scope>NUCLEOTIDE SEQUENCE [LARGE SCALE GENOMIC DNA]</scope>
    <source>
        <strain evidence="2">CG11_big_fil_rev_8_21_14_0_20_45_26</strain>
    </source>
</reference>
<dbReference type="GO" id="GO:0035438">
    <property type="term" value="F:cyclic-di-GMP binding"/>
    <property type="evidence" value="ECO:0007669"/>
    <property type="project" value="InterPro"/>
</dbReference>
<dbReference type="Gene3D" id="2.40.10.220">
    <property type="entry name" value="predicted glycosyltransferase like domains"/>
    <property type="match status" value="1"/>
</dbReference>
<name>A0A2H0LR98_9BACT</name>
<dbReference type="AlphaFoldDB" id="A0A2H0LR98"/>
<dbReference type="Proteomes" id="UP000230859">
    <property type="component" value="Unassembled WGS sequence"/>
</dbReference>
<proteinExistence type="predicted"/>
<dbReference type="EMBL" id="PCVY01000023">
    <property type="protein sequence ID" value="PIQ86959.1"/>
    <property type="molecule type" value="Genomic_DNA"/>
</dbReference>
<gene>
    <name evidence="2" type="ORF">COV74_02740</name>
</gene>
<feature type="domain" description="PilZ" evidence="1">
    <location>
        <begin position="15"/>
        <end position="125"/>
    </location>
</feature>
<sequence>MMSEKNQPKRQINSRQVPRVPVQGKIQLVISPRMQSAVGLVQKRIEGELTDMSTLGLGMTSGIFLPKGSRIQGQVSSARIFKSRPLRFVGTVMNIGMQSGHRYRVGIKFERIKSHDRGLIQNFIDRESI</sequence>
<comment type="caution">
    <text evidence="2">The sequence shown here is derived from an EMBL/GenBank/DDBJ whole genome shotgun (WGS) entry which is preliminary data.</text>
</comment>
<protein>
    <recommendedName>
        <fullName evidence="1">PilZ domain-containing protein</fullName>
    </recommendedName>
</protein>